<dbReference type="InterPro" id="IPR013150">
    <property type="entry name" value="TFIIB_cyclin"/>
</dbReference>
<feature type="domain" description="TFIIB-type" evidence="13">
    <location>
        <begin position="1"/>
        <end position="26"/>
    </location>
</feature>
<evidence type="ECO:0000256" key="7">
    <source>
        <dbReference type="ARBA" id="ARBA00023159"/>
    </source>
</evidence>
<evidence type="ECO:0000256" key="10">
    <source>
        <dbReference type="ARBA" id="ARBA00031009"/>
    </source>
</evidence>
<proteinExistence type="inferred from homology"/>
<dbReference type="Gene3D" id="1.10.472.10">
    <property type="entry name" value="Cyclin-like"/>
    <property type="match status" value="2"/>
</dbReference>
<dbReference type="KEGG" id="dci:103524501"/>
<dbReference type="SUPFAM" id="SSF57783">
    <property type="entry name" value="Zinc beta-ribbon"/>
    <property type="match status" value="1"/>
</dbReference>
<comment type="similarity">
    <text evidence="2">Belongs to the TFIIB family.</text>
</comment>
<evidence type="ECO:0000256" key="8">
    <source>
        <dbReference type="ARBA" id="ARBA00023163"/>
    </source>
</evidence>
<dbReference type="FunFam" id="1.10.472.10:FF:000007">
    <property type="entry name" value="Transcription factor IIIB 90 kDa subunit"/>
    <property type="match status" value="1"/>
</dbReference>
<dbReference type="SUPFAM" id="SSF47954">
    <property type="entry name" value="Cyclin-like"/>
    <property type="match status" value="2"/>
</dbReference>
<dbReference type="GO" id="GO:0000995">
    <property type="term" value="F:RNA polymerase III general transcription initiation factor activity"/>
    <property type="evidence" value="ECO:0007669"/>
    <property type="project" value="TreeGrafter"/>
</dbReference>
<gene>
    <name evidence="15" type="primary">LOC103524501</name>
</gene>
<dbReference type="GO" id="GO:0070897">
    <property type="term" value="P:transcription preinitiation complex assembly"/>
    <property type="evidence" value="ECO:0007669"/>
    <property type="project" value="InterPro"/>
</dbReference>
<dbReference type="PROSITE" id="PS51134">
    <property type="entry name" value="ZF_TFIIB"/>
    <property type="match status" value="1"/>
</dbReference>
<dbReference type="Gene3D" id="1.20.5.650">
    <property type="entry name" value="Single helix bin"/>
    <property type="match status" value="1"/>
</dbReference>
<evidence type="ECO:0000256" key="2">
    <source>
        <dbReference type="ARBA" id="ARBA00010857"/>
    </source>
</evidence>
<dbReference type="InterPro" id="IPR013763">
    <property type="entry name" value="Cyclin-like_dom"/>
</dbReference>
<dbReference type="GO" id="GO:0008270">
    <property type="term" value="F:zinc ion binding"/>
    <property type="evidence" value="ECO:0007669"/>
    <property type="project" value="UniProtKB-KW"/>
</dbReference>
<evidence type="ECO:0000256" key="12">
    <source>
        <dbReference type="SAM" id="MobiDB-lite"/>
    </source>
</evidence>
<keyword evidence="4 11" id="KW-0863">Zinc-finger</keyword>
<keyword evidence="8" id="KW-0804">Transcription</keyword>
<keyword evidence="7" id="KW-0010">Activator</keyword>
<comment type="subcellular location">
    <subcellularLocation>
        <location evidence="1">Nucleus</location>
    </subcellularLocation>
</comment>
<organism evidence="14 15">
    <name type="scientific">Diaphorina citri</name>
    <name type="common">Asian citrus psyllid</name>
    <dbReference type="NCBI Taxonomy" id="121845"/>
    <lineage>
        <taxon>Eukaryota</taxon>
        <taxon>Metazoa</taxon>
        <taxon>Ecdysozoa</taxon>
        <taxon>Arthropoda</taxon>
        <taxon>Hexapoda</taxon>
        <taxon>Insecta</taxon>
        <taxon>Pterygota</taxon>
        <taxon>Neoptera</taxon>
        <taxon>Paraneoptera</taxon>
        <taxon>Hemiptera</taxon>
        <taxon>Sternorrhyncha</taxon>
        <taxon>Psylloidea</taxon>
        <taxon>Psyllidae</taxon>
        <taxon>Diaphorininae</taxon>
        <taxon>Diaphorina</taxon>
    </lineage>
</organism>
<dbReference type="InterPro" id="IPR036915">
    <property type="entry name" value="Cyclin-like_sf"/>
</dbReference>
<feature type="region of interest" description="Disordered" evidence="12">
    <location>
        <begin position="411"/>
        <end position="442"/>
    </location>
</feature>
<reference evidence="15" key="1">
    <citation type="submission" date="2025-08" db="UniProtKB">
        <authorList>
            <consortium name="RefSeq"/>
        </authorList>
    </citation>
    <scope>IDENTIFICATION</scope>
</reference>
<dbReference type="SMART" id="SM00385">
    <property type="entry name" value="CYCLIN"/>
    <property type="match status" value="1"/>
</dbReference>
<dbReference type="InterPro" id="IPR000812">
    <property type="entry name" value="TFIIB"/>
</dbReference>
<dbReference type="InterPro" id="IPR011665">
    <property type="entry name" value="BRF1_TBP-bd_dom"/>
</dbReference>
<protein>
    <recommendedName>
        <fullName evidence="10">B-related factor 1</fullName>
    </recommendedName>
</protein>
<keyword evidence="5" id="KW-0862">Zinc</keyword>
<evidence type="ECO:0000313" key="14">
    <source>
        <dbReference type="Proteomes" id="UP000079169"/>
    </source>
</evidence>
<accession>A0A3Q0IHL6</accession>
<keyword evidence="9" id="KW-0539">Nucleus</keyword>
<feature type="region of interest" description="Disordered" evidence="12">
    <location>
        <begin position="462"/>
        <end position="497"/>
    </location>
</feature>
<feature type="compositionally biased region" description="Basic and acidic residues" evidence="12">
    <location>
        <begin position="330"/>
        <end position="339"/>
    </location>
</feature>
<dbReference type="Pfam" id="PF07741">
    <property type="entry name" value="BRF1"/>
    <property type="match status" value="1"/>
</dbReference>
<dbReference type="CDD" id="cd20553">
    <property type="entry name" value="CYCLIN_TFIIIB90_rpt1"/>
    <property type="match status" value="1"/>
</dbReference>
<keyword evidence="3" id="KW-0479">Metal-binding</keyword>
<dbReference type="PRINTS" id="PR00685">
    <property type="entry name" value="TIFACTORIIB"/>
</dbReference>
<evidence type="ECO:0000313" key="15">
    <source>
        <dbReference type="RefSeq" id="XP_026675686.1"/>
    </source>
</evidence>
<dbReference type="STRING" id="121845.A0A3Q0IHL6"/>
<evidence type="ECO:0000256" key="3">
    <source>
        <dbReference type="ARBA" id="ARBA00022723"/>
    </source>
</evidence>
<dbReference type="PaxDb" id="121845-A0A3Q0IHL6"/>
<name>A0A3Q0IHL6_DIACI</name>
<evidence type="ECO:0000256" key="1">
    <source>
        <dbReference type="ARBA" id="ARBA00004123"/>
    </source>
</evidence>
<dbReference type="Pfam" id="PF08271">
    <property type="entry name" value="Zn_Ribbon_TF"/>
    <property type="match status" value="1"/>
</dbReference>
<evidence type="ECO:0000256" key="4">
    <source>
        <dbReference type="ARBA" id="ARBA00022771"/>
    </source>
</evidence>
<evidence type="ECO:0000256" key="9">
    <source>
        <dbReference type="ARBA" id="ARBA00023242"/>
    </source>
</evidence>
<dbReference type="RefSeq" id="XP_026675686.1">
    <property type="nucleotide sequence ID" value="XM_026819885.1"/>
</dbReference>
<dbReference type="InterPro" id="IPR013137">
    <property type="entry name" value="Znf_TFIIB"/>
</dbReference>
<dbReference type="Pfam" id="PF00382">
    <property type="entry name" value="TFIIB"/>
    <property type="match status" value="2"/>
</dbReference>
<feature type="region of interest" description="Disordered" evidence="12">
    <location>
        <begin position="330"/>
        <end position="354"/>
    </location>
</feature>
<sequence>NCGSSDLDVDPARGDTVCTNCGTVLEDSVIVSEMQFEENAHGGTSALGHFVSSDSKGGCQGFGGALRGGLNRESREITLDNCKRNISSLCNQLRLNQHCLETSFNLYKMALSRNLTKGRRQILVCAACVYMTCRLEGTSHLLIDFSELLQICIFELGRTYLRLSQALCISIPSMDPCLYVLRYSNRLDFGAKTHEVTMTALRILQRMKKDMLHSGRRPNGLIGAAVAGDDYIKSNELPRVIKECLEDADLEEETEGEIRGIGPTPAMLGMATNQDAERNDQIVDDAEDDLGDIDDEEINSYILTEGEATNKAKLWEVLNREYLTLQAERKAREEVEGKKEKKKRKPKANKATSVAKTAGEAIEKMLKEKKISTKINYDVLKSLDFTVDVNTGEMSTEQKSAPRIIENLEITSSIKKTRAKPTKEKREPTPKTPPKVKVEKPITKKEIKEEVIKQEVDNARIDEYEDDYDFEEEKEEEEETLSSMFRRNVDEEEYDDY</sequence>
<dbReference type="GeneID" id="103524501"/>
<evidence type="ECO:0000256" key="6">
    <source>
        <dbReference type="ARBA" id="ARBA00023015"/>
    </source>
</evidence>
<dbReference type="CTD" id="42087"/>
<keyword evidence="6" id="KW-0805">Transcription regulation</keyword>
<dbReference type="PANTHER" id="PTHR11618">
    <property type="entry name" value="TRANSCRIPTION INITIATION FACTOR IIB-RELATED"/>
    <property type="match status" value="1"/>
</dbReference>
<dbReference type="GO" id="GO:0005634">
    <property type="term" value="C:nucleus"/>
    <property type="evidence" value="ECO:0007669"/>
    <property type="project" value="UniProtKB-SubCell"/>
</dbReference>
<evidence type="ECO:0000256" key="5">
    <source>
        <dbReference type="ARBA" id="ARBA00022833"/>
    </source>
</evidence>
<dbReference type="Gene3D" id="2.20.25.10">
    <property type="match status" value="1"/>
</dbReference>
<feature type="compositionally biased region" description="Acidic residues" evidence="12">
    <location>
        <begin position="463"/>
        <end position="480"/>
    </location>
</feature>
<evidence type="ECO:0000256" key="11">
    <source>
        <dbReference type="PROSITE-ProRule" id="PRU00469"/>
    </source>
</evidence>
<dbReference type="GO" id="GO:0097550">
    <property type="term" value="C:transcription preinitiation complex"/>
    <property type="evidence" value="ECO:0007669"/>
    <property type="project" value="TreeGrafter"/>
</dbReference>
<dbReference type="Proteomes" id="UP000079169">
    <property type="component" value="Unplaced"/>
</dbReference>
<keyword evidence="14" id="KW-1185">Reference proteome</keyword>
<dbReference type="GO" id="GO:0000126">
    <property type="term" value="C:transcription factor TFIIIB complex"/>
    <property type="evidence" value="ECO:0007669"/>
    <property type="project" value="TreeGrafter"/>
</dbReference>
<dbReference type="PANTHER" id="PTHR11618:SF4">
    <property type="entry name" value="TRANSCRIPTION FACTOR IIIB 90 KDA SUBUNIT"/>
    <property type="match status" value="1"/>
</dbReference>
<dbReference type="AlphaFoldDB" id="A0A3Q0IHL6"/>
<evidence type="ECO:0000259" key="13">
    <source>
        <dbReference type="PROSITE" id="PS51134"/>
    </source>
</evidence>
<feature type="non-terminal residue" evidence="15">
    <location>
        <position position="1"/>
    </location>
</feature>
<dbReference type="GO" id="GO:0017025">
    <property type="term" value="F:TBP-class protein binding"/>
    <property type="evidence" value="ECO:0007669"/>
    <property type="project" value="InterPro"/>
</dbReference>
<dbReference type="GO" id="GO:0001006">
    <property type="term" value="F:RNA polymerase III type 3 promoter sequence-specific DNA binding"/>
    <property type="evidence" value="ECO:0007669"/>
    <property type="project" value="TreeGrafter"/>
</dbReference>